<dbReference type="RefSeq" id="WP_069788401.1">
    <property type="nucleotide sequence ID" value="NZ_FNOX01000009.1"/>
</dbReference>
<dbReference type="SUPFAM" id="SSF52309">
    <property type="entry name" value="N-(deoxy)ribosyltransferase-like"/>
    <property type="match status" value="1"/>
</dbReference>
<gene>
    <name evidence="1" type="ORF">SAMN05216247_109308</name>
</gene>
<proteinExistence type="predicted"/>
<sequence>MPHCFVMQPFDGGAFDSRYEDIFAHAINDADLEPYRVDRDPQVVIPIHDIEKGIRDSRICLADISLDNPNVWFELGYAIALNKEVVLVCSDERTTRFPFDIQHRTIITYKTGAPRDFVSLRESITAKLRALLEKEESIHTAANPSILQPVEGLDQIEVVVMAAIGGNADSPDDFISIGIIKSDMEKAGFTNIATSMALRTLMKRGLANHRVEQTMHGDYQTYGLTHDGWEWMIDNKKHFVLKQVPAPKWDDPIPF</sequence>
<evidence type="ECO:0000313" key="2">
    <source>
        <dbReference type="Proteomes" id="UP000182902"/>
    </source>
</evidence>
<organism evidence="1 2">
    <name type="scientific">Pseudomonas salomonii</name>
    <dbReference type="NCBI Taxonomy" id="191391"/>
    <lineage>
        <taxon>Bacteria</taxon>
        <taxon>Pseudomonadati</taxon>
        <taxon>Pseudomonadota</taxon>
        <taxon>Gammaproteobacteria</taxon>
        <taxon>Pseudomonadales</taxon>
        <taxon>Pseudomonadaceae</taxon>
        <taxon>Pseudomonas</taxon>
    </lineage>
</organism>
<evidence type="ECO:0008006" key="3">
    <source>
        <dbReference type="Google" id="ProtNLM"/>
    </source>
</evidence>
<dbReference type="AlphaFoldDB" id="A0A1H3SMM1"/>
<dbReference type="Gene3D" id="3.40.50.450">
    <property type="match status" value="1"/>
</dbReference>
<accession>A0A1H3SMM1</accession>
<dbReference type="EMBL" id="FNOX01000009">
    <property type="protein sequence ID" value="SDZ39226.1"/>
    <property type="molecule type" value="Genomic_DNA"/>
</dbReference>
<evidence type="ECO:0000313" key="1">
    <source>
        <dbReference type="EMBL" id="SDZ39226.1"/>
    </source>
</evidence>
<dbReference type="Proteomes" id="UP000182902">
    <property type="component" value="Unassembled WGS sequence"/>
</dbReference>
<reference evidence="1 2" key="1">
    <citation type="submission" date="2016-10" db="EMBL/GenBank/DDBJ databases">
        <authorList>
            <person name="de Groot N.N."/>
        </authorList>
    </citation>
    <scope>NUCLEOTIDE SEQUENCE [LARGE SCALE GENOMIC DNA]</scope>
    <source>
        <strain evidence="1 2">ICMP 14252</strain>
    </source>
</reference>
<protein>
    <recommendedName>
        <fullName evidence="3">Nucleoside 2-deoxyribosyltransferase</fullName>
    </recommendedName>
</protein>
<name>A0A1H3SMM1_9PSED</name>